<accession>A0ABW0YPJ8</accession>
<sequence length="286" mass="31800">MSNKVDNKLNKRFVPLTTVRSGKGEEVRKDIYVYPVQIANVIFVGYPGQTNEWFIVDAGMPRSGKDIISEAKERFGETNPPKAVVVTHGHFDHVGALFDIVEEWDVPVYAHEKELPFLRGEETYREPDSSVEGGMVPKLAPMLPTNSIDLGEKVQPLPEEGSIPGMPEWEWLSTPGHTEGHISLYRQDDKVLLAGDAFVTVKQESLYKAMKQEKEICGPPKYLTPDWEAAKHSVSKLNSLPLDLAVTGHGYPMEGEELREGLQDLADNFDSLAVPEKGDGAKEDQS</sequence>
<comment type="caution">
    <text evidence="3">The sequence shown here is derived from an EMBL/GenBank/DDBJ whole genome shotgun (WGS) entry which is preliminary data.</text>
</comment>
<evidence type="ECO:0000313" key="3">
    <source>
        <dbReference type="EMBL" id="MFC5712423.1"/>
    </source>
</evidence>
<feature type="domain" description="Metallo-beta-lactamase" evidence="2">
    <location>
        <begin position="38"/>
        <end position="249"/>
    </location>
</feature>
<dbReference type="Proteomes" id="UP001596142">
    <property type="component" value="Unassembled WGS sequence"/>
</dbReference>
<keyword evidence="4" id="KW-1185">Reference proteome</keyword>
<dbReference type="CDD" id="cd07721">
    <property type="entry name" value="yflN-like_MBL-fold"/>
    <property type="match status" value="1"/>
</dbReference>
<protein>
    <submittedName>
        <fullName evidence="3">MBL fold metallo-hydrolase</fullName>
    </submittedName>
</protein>
<dbReference type="SUPFAM" id="SSF56281">
    <property type="entry name" value="Metallo-hydrolase/oxidoreductase"/>
    <property type="match status" value="1"/>
</dbReference>
<dbReference type="Gene3D" id="3.60.15.10">
    <property type="entry name" value="Ribonuclease Z/Hydroxyacylglutathione hydrolase-like"/>
    <property type="match status" value="1"/>
</dbReference>
<gene>
    <name evidence="3" type="ORF">ACFPU1_06495</name>
</gene>
<dbReference type="InterPro" id="IPR001279">
    <property type="entry name" value="Metallo-B-lactamas"/>
</dbReference>
<feature type="region of interest" description="Disordered" evidence="1">
    <location>
        <begin position="265"/>
        <end position="286"/>
    </location>
</feature>
<dbReference type="SMART" id="SM00849">
    <property type="entry name" value="Lactamase_B"/>
    <property type="match status" value="1"/>
</dbReference>
<dbReference type="PANTHER" id="PTHR42951:SF17">
    <property type="entry name" value="METALLO-BETA-LACTAMASE DOMAIN-CONTAINING PROTEIN"/>
    <property type="match status" value="1"/>
</dbReference>
<dbReference type="EMBL" id="JBHSOZ010000003">
    <property type="protein sequence ID" value="MFC5712423.1"/>
    <property type="molecule type" value="Genomic_DNA"/>
</dbReference>
<organism evidence="3 4">
    <name type="scientific">Thalassorhabdus alkalitolerans</name>
    <dbReference type="NCBI Taxonomy" id="2282697"/>
    <lineage>
        <taxon>Bacteria</taxon>
        <taxon>Bacillati</taxon>
        <taxon>Bacillota</taxon>
        <taxon>Bacilli</taxon>
        <taxon>Bacillales</taxon>
        <taxon>Bacillaceae</taxon>
        <taxon>Thalassorhabdus</taxon>
    </lineage>
</organism>
<evidence type="ECO:0000256" key="1">
    <source>
        <dbReference type="SAM" id="MobiDB-lite"/>
    </source>
</evidence>
<evidence type="ECO:0000259" key="2">
    <source>
        <dbReference type="SMART" id="SM00849"/>
    </source>
</evidence>
<dbReference type="Pfam" id="PF00753">
    <property type="entry name" value="Lactamase_B"/>
    <property type="match status" value="1"/>
</dbReference>
<dbReference type="PANTHER" id="PTHR42951">
    <property type="entry name" value="METALLO-BETA-LACTAMASE DOMAIN-CONTAINING"/>
    <property type="match status" value="1"/>
</dbReference>
<reference evidence="4" key="1">
    <citation type="journal article" date="2019" name="Int. J. Syst. Evol. Microbiol.">
        <title>The Global Catalogue of Microorganisms (GCM) 10K type strain sequencing project: providing services to taxonomists for standard genome sequencing and annotation.</title>
        <authorList>
            <consortium name="The Broad Institute Genomics Platform"/>
            <consortium name="The Broad Institute Genome Sequencing Center for Infectious Disease"/>
            <person name="Wu L."/>
            <person name="Ma J."/>
        </authorList>
    </citation>
    <scope>NUCLEOTIDE SEQUENCE [LARGE SCALE GENOMIC DNA]</scope>
    <source>
        <strain evidence="4">CECT 7184</strain>
    </source>
</reference>
<dbReference type="RefSeq" id="WP_385939564.1">
    <property type="nucleotide sequence ID" value="NZ_JBHSOZ010000003.1"/>
</dbReference>
<dbReference type="InterPro" id="IPR036866">
    <property type="entry name" value="RibonucZ/Hydroxyglut_hydro"/>
</dbReference>
<feature type="compositionally biased region" description="Basic and acidic residues" evidence="1">
    <location>
        <begin position="276"/>
        <end position="286"/>
    </location>
</feature>
<dbReference type="InterPro" id="IPR050855">
    <property type="entry name" value="NDM-1-like"/>
</dbReference>
<evidence type="ECO:0000313" key="4">
    <source>
        <dbReference type="Proteomes" id="UP001596142"/>
    </source>
</evidence>
<proteinExistence type="predicted"/>
<name>A0ABW0YPJ8_9BACI</name>